<dbReference type="GO" id="GO:0015920">
    <property type="term" value="P:lipopolysaccharide transport"/>
    <property type="evidence" value="ECO:0007669"/>
    <property type="project" value="TreeGrafter"/>
</dbReference>
<dbReference type="Gene3D" id="2.60.450.10">
    <property type="entry name" value="Lipopolysaccharide (LPS) transport protein A like domain"/>
    <property type="match status" value="1"/>
</dbReference>
<dbReference type="GO" id="GO:0017089">
    <property type="term" value="F:glycolipid transfer activity"/>
    <property type="evidence" value="ECO:0007669"/>
    <property type="project" value="TreeGrafter"/>
</dbReference>
<evidence type="ECO:0000256" key="1">
    <source>
        <dbReference type="ARBA" id="ARBA00022729"/>
    </source>
</evidence>
<dbReference type="Pfam" id="PF03968">
    <property type="entry name" value="LptD_N"/>
    <property type="match status" value="1"/>
</dbReference>
<dbReference type="PANTHER" id="PTHR36504:SF1">
    <property type="entry name" value="LIPOPOLYSACCHARIDE EXPORT SYSTEM PROTEIN LPTA"/>
    <property type="match status" value="1"/>
</dbReference>
<feature type="chain" id="PRO_5003213749" evidence="3">
    <location>
        <begin position="24"/>
        <end position="315"/>
    </location>
</feature>
<keyword evidence="1 3" id="KW-0732">Signal</keyword>
<dbReference type="InterPro" id="IPR005653">
    <property type="entry name" value="OstA-like_N"/>
</dbReference>
<gene>
    <name evidence="5" type="ordered locus">Daes_1473</name>
</gene>
<dbReference type="STRING" id="643562.Daes_1473"/>
<feature type="domain" description="Organic solvent tolerance-like N-terminal" evidence="4">
    <location>
        <begin position="179"/>
        <end position="290"/>
    </location>
</feature>
<dbReference type="Gene3D" id="2.30.30.40">
    <property type="entry name" value="SH3 Domains"/>
    <property type="match status" value="1"/>
</dbReference>
<dbReference type="InterPro" id="IPR052037">
    <property type="entry name" value="LPS_export_LptA"/>
</dbReference>
<dbReference type="HOGENOM" id="CLU_1048582_0_0_7"/>
<reference evidence="5 6" key="2">
    <citation type="journal article" date="2014" name="Genome Announc.">
        <title>Complete Genome Sequence of the Subsurface, Mesophilic Sulfate-Reducing Bacterium Desulfovibrio aespoeensis Aspo-2.</title>
        <authorList>
            <person name="Pedersen K."/>
            <person name="Bengtsson A."/>
            <person name="Edlund J."/>
            <person name="Rabe L."/>
            <person name="Hazen T."/>
            <person name="Chakraborty R."/>
            <person name="Goodwin L."/>
            <person name="Shapiro N."/>
        </authorList>
    </citation>
    <scope>NUCLEOTIDE SEQUENCE [LARGE SCALE GENOMIC DNA]</scope>
    <source>
        <strain evidence="6">ATCC 700646 / DSM 10631 / Aspo-2</strain>
    </source>
</reference>
<protein>
    <submittedName>
        <fullName evidence="5">Lipopolysaccharide transport periplasmic protein LptA</fullName>
    </submittedName>
</protein>
<evidence type="ECO:0000256" key="3">
    <source>
        <dbReference type="SAM" id="SignalP"/>
    </source>
</evidence>
<keyword evidence="6" id="KW-1185">Reference proteome</keyword>
<feature type="compositionally biased region" description="Low complexity" evidence="2">
    <location>
        <begin position="113"/>
        <end position="129"/>
    </location>
</feature>
<evidence type="ECO:0000259" key="4">
    <source>
        <dbReference type="Pfam" id="PF03968"/>
    </source>
</evidence>
<dbReference type="eggNOG" id="COG1934">
    <property type="taxonomic scope" value="Bacteria"/>
</dbReference>
<evidence type="ECO:0000256" key="2">
    <source>
        <dbReference type="SAM" id="MobiDB-lite"/>
    </source>
</evidence>
<evidence type="ECO:0000313" key="5">
    <source>
        <dbReference type="EMBL" id="ADU62487.1"/>
    </source>
</evidence>
<dbReference type="GO" id="GO:0030288">
    <property type="term" value="C:outer membrane-bounded periplasmic space"/>
    <property type="evidence" value="ECO:0007669"/>
    <property type="project" value="TreeGrafter"/>
</dbReference>
<reference evidence="6" key="1">
    <citation type="submission" date="2010-12" db="EMBL/GenBank/DDBJ databases">
        <title>Complete sequence of Desulfovibrio aespoeensis Aspo-2.</title>
        <authorList>
            <consortium name="US DOE Joint Genome Institute"/>
            <person name="Lucas S."/>
            <person name="Copeland A."/>
            <person name="Lapidus A."/>
            <person name="Cheng J.-F."/>
            <person name="Goodwin L."/>
            <person name="Pitluck S."/>
            <person name="Chertkov O."/>
            <person name="Misra M."/>
            <person name="Detter J.C."/>
            <person name="Han C."/>
            <person name="Tapia R."/>
            <person name="Land M."/>
            <person name="Hauser L."/>
            <person name="Kyrpides N."/>
            <person name="Ivanova N."/>
            <person name="Ovchinnikova G."/>
            <person name="Pedersen K."/>
            <person name="Jagevall S."/>
            <person name="Hazen T."/>
            <person name="Woyke T."/>
        </authorList>
    </citation>
    <scope>NUCLEOTIDE SEQUENCE [LARGE SCALE GENOMIC DNA]</scope>
    <source>
        <strain evidence="6">ATCC 700646 / DSM 10631 / Aspo-2</strain>
    </source>
</reference>
<organism evidence="5 6">
    <name type="scientific">Pseudodesulfovibrio aespoeensis (strain ATCC 700646 / DSM 10631 / Aspo-2)</name>
    <name type="common">Desulfovibrio aespoeensis</name>
    <dbReference type="NCBI Taxonomy" id="643562"/>
    <lineage>
        <taxon>Bacteria</taxon>
        <taxon>Pseudomonadati</taxon>
        <taxon>Thermodesulfobacteriota</taxon>
        <taxon>Desulfovibrionia</taxon>
        <taxon>Desulfovibrionales</taxon>
        <taxon>Desulfovibrionaceae</taxon>
    </lineage>
</organism>
<dbReference type="KEGG" id="das:Daes_1473"/>
<dbReference type="PANTHER" id="PTHR36504">
    <property type="entry name" value="LIPOPOLYSACCHARIDE EXPORT SYSTEM PROTEIN LPTA"/>
    <property type="match status" value="1"/>
</dbReference>
<evidence type="ECO:0000313" key="6">
    <source>
        <dbReference type="Proteomes" id="UP000002191"/>
    </source>
</evidence>
<feature type="region of interest" description="Disordered" evidence="2">
    <location>
        <begin position="98"/>
        <end position="172"/>
    </location>
</feature>
<accession>E6VWI6</accession>
<dbReference type="AlphaFoldDB" id="E6VWI6"/>
<dbReference type="EMBL" id="CP002431">
    <property type="protein sequence ID" value="ADU62487.1"/>
    <property type="molecule type" value="Genomic_DNA"/>
</dbReference>
<sequence length="315" mass="33819" precursor="true">MNMTGRFFTVALCVLVFASVAQAADWGEIREAANTLNVREDRTPRSEHVVTLAKGQRVKVDFLRDGWYAIFPVNETERSEKRAMGYANAKYLVPVTAGAPAPLHDTQPEESGDTSGEASGEAAAEVSAALTGQDQPVAAKPARSGEAGVQGEGAVKGPVASTPPEPIQVGVDPSQVPVKITSDRMTYDENGKVVSFVGNVVAVHGELTLWANRLSAFFSSRSGKKFAVDSIDRIVAEGDVRAQKGKTEGSCGKLTYLVEEQILKMEEDPILKDGPNSLTGNVINFFVRENRSEVVSGQGKRVQAIFLTPEKIKVQ</sequence>
<feature type="signal peptide" evidence="3">
    <location>
        <begin position="1"/>
        <end position="23"/>
    </location>
</feature>
<dbReference type="Proteomes" id="UP000002191">
    <property type="component" value="Chromosome"/>
</dbReference>
<proteinExistence type="predicted"/>
<dbReference type="GO" id="GO:0009279">
    <property type="term" value="C:cell outer membrane"/>
    <property type="evidence" value="ECO:0007669"/>
    <property type="project" value="TreeGrafter"/>
</dbReference>
<name>E6VWI6_PSEA9</name>